<dbReference type="InterPro" id="IPR034045">
    <property type="entry name" value="Pep_S8_CspA-like"/>
</dbReference>
<dbReference type="InterPro" id="IPR015500">
    <property type="entry name" value="Peptidase_S8_subtilisin-rel"/>
</dbReference>
<dbReference type="CDD" id="cd07478">
    <property type="entry name" value="Peptidases_S8_CspA-like"/>
    <property type="match status" value="1"/>
</dbReference>
<evidence type="ECO:0000256" key="3">
    <source>
        <dbReference type="ARBA" id="ARBA00022801"/>
    </source>
</evidence>
<dbReference type="EMBL" id="JPME01000028">
    <property type="protein sequence ID" value="KEZ87949.1"/>
    <property type="molecule type" value="Genomic_DNA"/>
</dbReference>
<keyword evidence="3" id="KW-0378">Hydrolase</keyword>
<proteinExistence type="inferred from homology"/>
<dbReference type="InterPro" id="IPR022398">
    <property type="entry name" value="Peptidase_S8_His-AS"/>
</dbReference>
<dbReference type="Gene3D" id="2.60.120.1290">
    <property type="match status" value="1"/>
</dbReference>
<dbReference type="PROSITE" id="PS00136">
    <property type="entry name" value="SUBTILASE_ASP"/>
    <property type="match status" value="1"/>
</dbReference>
<comment type="caution">
    <text evidence="5">Lacks conserved residue(s) required for the propagation of feature annotation.</text>
</comment>
<dbReference type="PIRSF" id="PIRSF037894">
    <property type="entry name" value="Subtilisin_rel_CspABC"/>
    <property type="match status" value="1"/>
</dbReference>
<evidence type="ECO:0000256" key="1">
    <source>
        <dbReference type="ARBA" id="ARBA00011073"/>
    </source>
</evidence>
<dbReference type="GO" id="GO:0006508">
    <property type="term" value="P:proteolysis"/>
    <property type="evidence" value="ECO:0007669"/>
    <property type="project" value="UniProtKB-KW"/>
</dbReference>
<accession>A0A084JG65</accession>
<keyword evidence="4" id="KW-0720">Serine protease</keyword>
<gene>
    <name evidence="7" type="ORF">IO98_19980</name>
</gene>
<feature type="domain" description="Peptidase S8/S53" evidence="6">
    <location>
        <begin position="418"/>
        <end position="543"/>
    </location>
</feature>
<dbReference type="SUPFAM" id="SSF52743">
    <property type="entry name" value="Subtilisin-like"/>
    <property type="match status" value="1"/>
</dbReference>
<comment type="similarity">
    <text evidence="1 5">Belongs to the peptidase S8 family.</text>
</comment>
<sequence length="557" mass="61526">MLKILDNNYYDLIISNTLVPSYDTGNNITFLDIRDSLLHVPVSTVDPCDLGRHPYNSFPFLYTPTSTTSLEKSGITTVQRNPFLALFGRGVLVAVVDTGIDYNHPAFKYNDGTTRILSIWDQTVQSGTVPDTFTFGSEYSREQINAALSSEDPLALVPTTDPIGHGTAIASVLAGTPNEAESFSGVVPQADIVVIKLKEAKQNLKNIFFVPENTLCYQESDIVLGIRYAFSVSERYKRPLVVCIALGSNQGGHDGRGTIDSYIDYLTLLPGIGVCVSAGNEGNRQRHYFNSTTEAPYYNDFELRVGSNDKMLSMEIWSYAPARLSVDISSPNRESTQPVFPTFNQCRRFSFIFNETVIYVNNFIFEEENGDQLILLRFNNLIPGIWYLRVQNIETEGFAFHSWLPSGDMISNETYFLNSNPDTTITSPGNGRHQLTVTAYNDTNNSILPESSRGYTRIGEIKPDLAAPGYQLTCAVRGGQYGTVTGTGAAAAHTAGIVAMVLEWAIVRGNYPRMTGNNVNRLLISGAVRSSGNVYPNNIWGYGQVDVNRLFERLASL</sequence>
<protein>
    <submittedName>
        <fullName evidence="7">Peptidase S8</fullName>
    </submittedName>
</protein>
<dbReference type="InterPro" id="IPR036852">
    <property type="entry name" value="Peptidase_S8/S53_dom_sf"/>
</dbReference>
<dbReference type="PROSITE" id="PS51892">
    <property type="entry name" value="SUBTILASE"/>
    <property type="match status" value="1"/>
</dbReference>
<evidence type="ECO:0000313" key="8">
    <source>
        <dbReference type="Proteomes" id="UP000028525"/>
    </source>
</evidence>
<dbReference type="PROSITE" id="PS00137">
    <property type="entry name" value="SUBTILASE_HIS"/>
    <property type="match status" value="1"/>
</dbReference>
<evidence type="ECO:0000313" key="7">
    <source>
        <dbReference type="EMBL" id="KEZ87949.1"/>
    </source>
</evidence>
<comment type="caution">
    <text evidence="7">The sequence shown here is derived from an EMBL/GenBank/DDBJ whole genome shotgun (WGS) entry which is preliminary data.</text>
</comment>
<name>A0A084JG65_9FIRM</name>
<organism evidence="7 8">
    <name type="scientific">Lacrimispora celerecrescens</name>
    <dbReference type="NCBI Taxonomy" id="29354"/>
    <lineage>
        <taxon>Bacteria</taxon>
        <taxon>Bacillati</taxon>
        <taxon>Bacillota</taxon>
        <taxon>Clostridia</taxon>
        <taxon>Lachnospirales</taxon>
        <taxon>Lachnospiraceae</taxon>
        <taxon>Lacrimispora</taxon>
    </lineage>
</organism>
<dbReference type="PANTHER" id="PTHR43806">
    <property type="entry name" value="PEPTIDASE S8"/>
    <property type="match status" value="1"/>
</dbReference>
<dbReference type="InterPro" id="IPR050131">
    <property type="entry name" value="Peptidase_S8_subtilisin-like"/>
</dbReference>
<dbReference type="PANTHER" id="PTHR43806:SF11">
    <property type="entry name" value="CEREVISIN-RELATED"/>
    <property type="match status" value="1"/>
</dbReference>
<keyword evidence="2" id="KW-0645">Protease</keyword>
<evidence type="ECO:0000259" key="6">
    <source>
        <dbReference type="Pfam" id="PF00082"/>
    </source>
</evidence>
<dbReference type="RefSeq" id="WP_038283991.1">
    <property type="nucleotide sequence ID" value="NZ_JPME01000028.1"/>
</dbReference>
<dbReference type="Gene3D" id="3.40.50.200">
    <property type="entry name" value="Peptidase S8/S53 domain"/>
    <property type="match status" value="1"/>
</dbReference>
<evidence type="ECO:0000256" key="2">
    <source>
        <dbReference type="ARBA" id="ARBA00022670"/>
    </source>
</evidence>
<evidence type="ECO:0000256" key="5">
    <source>
        <dbReference type="PROSITE-ProRule" id="PRU01240"/>
    </source>
</evidence>
<dbReference type="Pfam" id="PF00082">
    <property type="entry name" value="Peptidase_S8"/>
    <property type="match status" value="2"/>
</dbReference>
<dbReference type="STRING" id="29354.IO98_19980"/>
<dbReference type="InterPro" id="IPR023827">
    <property type="entry name" value="Peptidase_S8_Asp-AS"/>
</dbReference>
<dbReference type="PRINTS" id="PR00723">
    <property type="entry name" value="SUBTILISIN"/>
</dbReference>
<dbReference type="OrthoDB" id="9762689at2"/>
<dbReference type="AlphaFoldDB" id="A0A084JG65"/>
<evidence type="ECO:0000256" key="4">
    <source>
        <dbReference type="ARBA" id="ARBA00022825"/>
    </source>
</evidence>
<dbReference type="InterPro" id="IPR000209">
    <property type="entry name" value="Peptidase_S8/S53_dom"/>
</dbReference>
<dbReference type="InterPro" id="IPR017310">
    <property type="entry name" value="Pept_S8A_subtilisin_clostridia"/>
</dbReference>
<feature type="domain" description="Peptidase S8/S53" evidence="6">
    <location>
        <begin position="88"/>
        <end position="289"/>
    </location>
</feature>
<reference evidence="7 8" key="1">
    <citation type="submission" date="2014-07" db="EMBL/GenBank/DDBJ databases">
        <title>Draft genome of Clostridium celerecrescens 152B isolated from sediments associated with methane hydrate from Krishna Godavari basin.</title>
        <authorList>
            <person name="Honkalas V.S."/>
            <person name="Dabir A.P."/>
            <person name="Arora P."/>
            <person name="Dhakephalkar P.K."/>
        </authorList>
    </citation>
    <scope>NUCLEOTIDE SEQUENCE [LARGE SCALE GENOMIC DNA]</scope>
    <source>
        <strain evidence="7 8">152B</strain>
    </source>
</reference>
<keyword evidence="8" id="KW-1185">Reference proteome</keyword>
<dbReference type="GO" id="GO:0004252">
    <property type="term" value="F:serine-type endopeptidase activity"/>
    <property type="evidence" value="ECO:0007669"/>
    <property type="project" value="InterPro"/>
</dbReference>
<dbReference type="Proteomes" id="UP000028525">
    <property type="component" value="Unassembled WGS sequence"/>
</dbReference>